<dbReference type="CDD" id="cd06225">
    <property type="entry name" value="HAMP"/>
    <property type="match status" value="1"/>
</dbReference>
<dbReference type="PROSITE" id="PS50885">
    <property type="entry name" value="HAMP"/>
    <property type="match status" value="1"/>
</dbReference>
<dbReference type="InterPro" id="IPR036890">
    <property type="entry name" value="HATPase_C_sf"/>
</dbReference>
<dbReference type="PANTHER" id="PTHR34220">
    <property type="entry name" value="SENSOR HISTIDINE KINASE YPDA"/>
    <property type="match status" value="1"/>
</dbReference>
<feature type="transmembrane region" description="Helical" evidence="12">
    <location>
        <begin position="294"/>
        <end position="314"/>
    </location>
</feature>
<dbReference type="EMBL" id="JAHZIK010000088">
    <property type="protein sequence ID" value="MBW7453556.1"/>
    <property type="molecule type" value="Genomic_DNA"/>
</dbReference>
<keyword evidence="9 12" id="KW-1133">Transmembrane helix</keyword>
<sequence length="585" mass="65882">MLKTVRSVRTQILILLLAFIIAPTTIISIFTISKSTDMIEQNAMDLMETALGHSKENMSNFMNDAADATLTIMTNDAIIGPILKMDKPRSVQQSIAVANLLEKYLYELKVHGVIAKEIAVINLSNEIIYSGASTFRPDADLNWYGQVDRLNGKPYWGSYENNGKYIYVARKVQTYIKSADRFEPLGAVLISFDENDFSSINSSVKLAHNSEILIANGDGQMISSSDPTLVGSSLPAEMFPLARQGNRIDLSPVFAQNEASRLTVYDTIPNSDWSIIVSSPVDDVLHTQRSISRIILLSTGLCVIVAFILAAFLAHRMTLPLKQLSKEVKRQIKSGDFSFWPLPASRRQDEIADLGQGFYRLVADLNETKNMMHQAEMMKREAEFEAMKSKIKPHFLYNSLESIRMLAVINKDPVTADMIKSLGHLFRYIITNQKNNITLADELEYLHSYINLQRLRYEDRLKVEIDISGEWMNARIQKLVLQPLVENSIEHGINRKRGAELIRITASRSEHGVLLQVWDDGAGIDPDTLASIRASLEDPQSNKDHIGLLNVHRRLRLHFGEPYGLTIDSEPGVYTSVFVLIPERE</sequence>
<feature type="domain" description="HAMP" evidence="13">
    <location>
        <begin position="315"/>
        <end position="370"/>
    </location>
</feature>
<proteinExistence type="predicted"/>
<keyword evidence="7 14" id="KW-0418">Kinase</keyword>
<evidence type="ECO:0000256" key="7">
    <source>
        <dbReference type="ARBA" id="ARBA00022777"/>
    </source>
</evidence>
<dbReference type="Proteomes" id="UP001519887">
    <property type="component" value="Unassembled WGS sequence"/>
</dbReference>
<dbReference type="InterPro" id="IPR050640">
    <property type="entry name" value="Bact_2-comp_sensor_kinase"/>
</dbReference>
<evidence type="ECO:0000256" key="4">
    <source>
        <dbReference type="ARBA" id="ARBA00022679"/>
    </source>
</evidence>
<evidence type="ECO:0000256" key="3">
    <source>
        <dbReference type="ARBA" id="ARBA00022553"/>
    </source>
</evidence>
<evidence type="ECO:0000256" key="8">
    <source>
        <dbReference type="ARBA" id="ARBA00022840"/>
    </source>
</evidence>
<dbReference type="RefSeq" id="WP_210044888.1">
    <property type="nucleotide sequence ID" value="NZ_JBHLVU010000024.1"/>
</dbReference>
<evidence type="ECO:0000259" key="13">
    <source>
        <dbReference type="PROSITE" id="PS50885"/>
    </source>
</evidence>
<evidence type="ECO:0000256" key="5">
    <source>
        <dbReference type="ARBA" id="ARBA00022692"/>
    </source>
</evidence>
<dbReference type="Pfam" id="PF06580">
    <property type="entry name" value="His_kinase"/>
    <property type="match status" value="1"/>
</dbReference>
<dbReference type="PANTHER" id="PTHR34220:SF11">
    <property type="entry name" value="SENSOR PROTEIN KINASE HPTS"/>
    <property type="match status" value="1"/>
</dbReference>
<keyword evidence="8" id="KW-0067">ATP-binding</keyword>
<evidence type="ECO:0000313" key="14">
    <source>
        <dbReference type="EMBL" id="MBW7453556.1"/>
    </source>
</evidence>
<dbReference type="Gene3D" id="3.30.565.10">
    <property type="entry name" value="Histidine kinase-like ATPase, C-terminal domain"/>
    <property type="match status" value="1"/>
</dbReference>
<feature type="transmembrane region" description="Helical" evidence="12">
    <location>
        <begin position="12"/>
        <end position="32"/>
    </location>
</feature>
<dbReference type="Gene3D" id="1.10.8.500">
    <property type="entry name" value="HAMP domain in histidine kinase"/>
    <property type="match status" value="1"/>
</dbReference>
<evidence type="ECO:0000256" key="12">
    <source>
        <dbReference type="SAM" id="Phobius"/>
    </source>
</evidence>
<comment type="subcellular location">
    <subcellularLocation>
        <location evidence="1">Cell membrane</location>
        <topology evidence="1">Multi-pass membrane protein</topology>
    </subcellularLocation>
</comment>
<dbReference type="SMART" id="SM00387">
    <property type="entry name" value="HATPase_c"/>
    <property type="match status" value="1"/>
</dbReference>
<dbReference type="InterPro" id="IPR003660">
    <property type="entry name" value="HAMP_dom"/>
</dbReference>
<dbReference type="GO" id="GO:0016301">
    <property type="term" value="F:kinase activity"/>
    <property type="evidence" value="ECO:0007669"/>
    <property type="project" value="UniProtKB-KW"/>
</dbReference>
<keyword evidence="2" id="KW-1003">Cell membrane</keyword>
<keyword evidence="15" id="KW-1185">Reference proteome</keyword>
<evidence type="ECO:0000256" key="10">
    <source>
        <dbReference type="ARBA" id="ARBA00023012"/>
    </source>
</evidence>
<organism evidence="14 15">
    <name type="scientific">Paenibacillus sepulcri</name>
    <dbReference type="NCBI Taxonomy" id="359917"/>
    <lineage>
        <taxon>Bacteria</taxon>
        <taxon>Bacillati</taxon>
        <taxon>Bacillota</taxon>
        <taxon>Bacilli</taxon>
        <taxon>Bacillales</taxon>
        <taxon>Paenibacillaceae</taxon>
        <taxon>Paenibacillus</taxon>
    </lineage>
</organism>
<evidence type="ECO:0000256" key="9">
    <source>
        <dbReference type="ARBA" id="ARBA00022989"/>
    </source>
</evidence>
<evidence type="ECO:0000313" key="15">
    <source>
        <dbReference type="Proteomes" id="UP001519887"/>
    </source>
</evidence>
<accession>A0ABS7BYJ5</accession>
<evidence type="ECO:0000256" key="1">
    <source>
        <dbReference type="ARBA" id="ARBA00004651"/>
    </source>
</evidence>
<dbReference type="Gene3D" id="3.30.450.20">
    <property type="entry name" value="PAS domain"/>
    <property type="match status" value="1"/>
</dbReference>
<protein>
    <submittedName>
        <fullName evidence="14">Sensor histidine kinase</fullName>
    </submittedName>
</protein>
<keyword evidence="6" id="KW-0547">Nucleotide-binding</keyword>
<dbReference type="SUPFAM" id="SSF55874">
    <property type="entry name" value="ATPase domain of HSP90 chaperone/DNA topoisomerase II/histidine kinase"/>
    <property type="match status" value="1"/>
</dbReference>
<comment type="caution">
    <text evidence="14">The sequence shown here is derived from an EMBL/GenBank/DDBJ whole genome shotgun (WGS) entry which is preliminary data.</text>
</comment>
<evidence type="ECO:0000256" key="6">
    <source>
        <dbReference type="ARBA" id="ARBA00022741"/>
    </source>
</evidence>
<name>A0ABS7BYJ5_9BACL</name>
<dbReference type="InterPro" id="IPR010559">
    <property type="entry name" value="Sig_transdc_His_kin_internal"/>
</dbReference>
<dbReference type="Pfam" id="PF02518">
    <property type="entry name" value="HATPase_c"/>
    <property type="match status" value="1"/>
</dbReference>
<keyword evidence="5 12" id="KW-0812">Transmembrane</keyword>
<evidence type="ECO:0000256" key="11">
    <source>
        <dbReference type="ARBA" id="ARBA00023136"/>
    </source>
</evidence>
<reference evidence="14 15" key="1">
    <citation type="submission" date="2021-07" db="EMBL/GenBank/DDBJ databases">
        <title>Paenibacillus radiodurans sp. nov., isolated from the southeastern edge of Tengger Desert.</title>
        <authorList>
            <person name="Zhang G."/>
        </authorList>
    </citation>
    <scope>NUCLEOTIDE SEQUENCE [LARGE SCALE GENOMIC DNA]</scope>
    <source>
        <strain evidence="14 15">CCM 7311</strain>
    </source>
</reference>
<dbReference type="InterPro" id="IPR003594">
    <property type="entry name" value="HATPase_dom"/>
</dbReference>
<evidence type="ECO:0000256" key="2">
    <source>
        <dbReference type="ARBA" id="ARBA00022475"/>
    </source>
</evidence>
<keyword evidence="3" id="KW-0597">Phosphoprotein</keyword>
<gene>
    <name evidence="14" type="ORF">K0U00_05825</name>
</gene>
<keyword evidence="11 12" id="KW-0472">Membrane</keyword>
<keyword evidence="10" id="KW-0902">Two-component regulatory system</keyword>
<keyword evidence="4" id="KW-0808">Transferase</keyword>